<dbReference type="Gene3D" id="3.90.180.10">
    <property type="entry name" value="Medium-chain alcohol dehydrogenases, catalytic domain"/>
    <property type="match status" value="1"/>
</dbReference>
<dbReference type="Proteomes" id="UP000053558">
    <property type="component" value="Unassembled WGS sequence"/>
</dbReference>
<dbReference type="InterPro" id="IPR036291">
    <property type="entry name" value="NAD(P)-bd_dom_sf"/>
</dbReference>
<dbReference type="GeneID" id="19208711"/>
<evidence type="ECO:0000259" key="2">
    <source>
        <dbReference type="SMART" id="SM00829"/>
    </source>
</evidence>
<dbReference type="Gene3D" id="3.40.50.720">
    <property type="entry name" value="NAD(P)-binding Rossmann-like Domain"/>
    <property type="match status" value="1"/>
</dbReference>
<accession>A0A5M3N4W0</accession>
<dbReference type="AlphaFoldDB" id="A0A5M3N4W0"/>
<evidence type="ECO:0000256" key="1">
    <source>
        <dbReference type="SAM" id="MobiDB-lite"/>
    </source>
</evidence>
<dbReference type="InterPro" id="IPR013149">
    <property type="entry name" value="ADH-like_C"/>
</dbReference>
<dbReference type="Pfam" id="PF00107">
    <property type="entry name" value="ADH_zinc_N"/>
    <property type="match status" value="1"/>
</dbReference>
<dbReference type="Pfam" id="PF08240">
    <property type="entry name" value="ADH_N"/>
    <property type="match status" value="1"/>
</dbReference>
<keyword evidence="4" id="KW-1185">Reference proteome</keyword>
<dbReference type="SUPFAM" id="SSF51735">
    <property type="entry name" value="NAD(P)-binding Rossmann-fold domains"/>
    <property type="match status" value="1"/>
</dbReference>
<proteinExistence type="predicted"/>
<evidence type="ECO:0000313" key="4">
    <source>
        <dbReference type="Proteomes" id="UP000053558"/>
    </source>
</evidence>
<dbReference type="InterPro" id="IPR011032">
    <property type="entry name" value="GroES-like_sf"/>
</dbReference>
<sequence length="352" mass="39478">MSTMSQQKAWMVKSKGGDHEIIMRDIPKPHHGEMLIKVCSAALNPIDWRAQDYGFMVEEFPAVLGMDAAGEVMEVGDGVRDFKKGDRVLTHGRYDKENDHACFQQYMLCKADFTATIPSKFAHEKHAFDSAATIPLGFNTASVGLFGRDLGAGLTPPWKDRSKYRNRPMMIMGGATSVGCYTIQLARYAGFSPIMCTASMENEKYLKDLGAHHVFDRDMSAEDLKMAVRKHTKDPIRVVFDTVSRRETQEAGWNLLADDGLLIVTLEPKVEPGSGDRREVVSTRGSPHIGQNKDFSKETWSQLSDWLKNERIMPNRFEVQHGGLNGIEDGLDMLRDERVSAKKLVVHPQETS</sequence>
<comment type="caution">
    <text evidence="3">The sequence shown here is derived from an EMBL/GenBank/DDBJ whole genome shotgun (WGS) entry which is preliminary data.</text>
</comment>
<dbReference type="SMART" id="SM00829">
    <property type="entry name" value="PKS_ER"/>
    <property type="match status" value="1"/>
</dbReference>
<dbReference type="InterPro" id="IPR013154">
    <property type="entry name" value="ADH-like_N"/>
</dbReference>
<feature type="region of interest" description="Disordered" evidence="1">
    <location>
        <begin position="273"/>
        <end position="293"/>
    </location>
</feature>
<dbReference type="InterPro" id="IPR047122">
    <property type="entry name" value="Trans-enoyl_RdTase-like"/>
</dbReference>
<name>A0A5M3N4W0_CONPW</name>
<dbReference type="PANTHER" id="PTHR45348:SF2">
    <property type="entry name" value="ZINC-TYPE ALCOHOL DEHYDROGENASE-LIKE PROTEIN C2E1P3.01"/>
    <property type="match status" value="1"/>
</dbReference>
<protein>
    <submittedName>
        <fullName evidence="3">GroES-like protein</fullName>
    </submittedName>
</protein>
<gene>
    <name evidence="3" type="ORF">CONPUDRAFT_68878</name>
</gene>
<dbReference type="CDD" id="cd08249">
    <property type="entry name" value="enoyl_reductase_like"/>
    <property type="match status" value="1"/>
</dbReference>
<dbReference type="OMA" id="IWEPEGA"/>
<dbReference type="OrthoDB" id="3233595at2759"/>
<reference evidence="4" key="1">
    <citation type="journal article" date="2012" name="Science">
        <title>The Paleozoic origin of enzymatic lignin decomposition reconstructed from 31 fungal genomes.</title>
        <authorList>
            <person name="Floudas D."/>
            <person name="Binder M."/>
            <person name="Riley R."/>
            <person name="Barry K."/>
            <person name="Blanchette R.A."/>
            <person name="Henrissat B."/>
            <person name="Martinez A.T."/>
            <person name="Otillar R."/>
            <person name="Spatafora J.W."/>
            <person name="Yadav J.S."/>
            <person name="Aerts A."/>
            <person name="Benoit I."/>
            <person name="Boyd A."/>
            <person name="Carlson A."/>
            <person name="Copeland A."/>
            <person name="Coutinho P.M."/>
            <person name="de Vries R.P."/>
            <person name="Ferreira P."/>
            <person name="Findley K."/>
            <person name="Foster B."/>
            <person name="Gaskell J."/>
            <person name="Glotzer D."/>
            <person name="Gorecki P."/>
            <person name="Heitman J."/>
            <person name="Hesse C."/>
            <person name="Hori C."/>
            <person name="Igarashi K."/>
            <person name="Jurgens J.A."/>
            <person name="Kallen N."/>
            <person name="Kersten P."/>
            <person name="Kohler A."/>
            <person name="Kuees U."/>
            <person name="Kumar T.K.A."/>
            <person name="Kuo A."/>
            <person name="LaButti K."/>
            <person name="Larrondo L.F."/>
            <person name="Lindquist E."/>
            <person name="Ling A."/>
            <person name="Lombard V."/>
            <person name="Lucas S."/>
            <person name="Lundell T."/>
            <person name="Martin R."/>
            <person name="McLaughlin D.J."/>
            <person name="Morgenstern I."/>
            <person name="Morin E."/>
            <person name="Murat C."/>
            <person name="Nagy L.G."/>
            <person name="Nolan M."/>
            <person name="Ohm R.A."/>
            <person name="Patyshakuliyeva A."/>
            <person name="Rokas A."/>
            <person name="Ruiz-Duenas F.J."/>
            <person name="Sabat G."/>
            <person name="Salamov A."/>
            <person name="Samejima M."/>
            <person name="Schmutz J."/>
            <person name="Slot J.C."/>
            <person name="St John F."/>
            <person name="Stenlid J."/>
            <person name="Sun H."/>
            <person name="Sun S."/>
            <person name="Syed K."/>
            <person name="Tsang A."/>
            <person name="Wiebenga A."/>
            <person name="Young D."/>
            <person name="Pisabarro A."/>
            <person name="Eastwood D.C."/>
            <person name="Martin F."/>
            <person name="Cullen D."/>
            <person name="Grigoriev I.V."/>
            <person name="Hibbett D.S."/>
        </authorList>
    </citation>
    <scope>NUCLEOTIDE SEQUENCE [LARGE SCALE GENOMIC DNA]</scope>
    <source>
        <strain evidence="4">RWD-64-598 SS2</strain>
    </source>
</reference>
<dbReference type="InterPro" id="IPR020843">
    <property type="entry name" value="ER"/>
</dbReference>
<dbReference type="EMBL" id="JH711573">
    <property type="protein sequence ID" value="EIW86336.1"/>
    <property type="molecule type" value="Genomic_DNA"/>
</dbReference>
<dbReference type="SUPFAM" id="SSF50129">
    <property type="entry name" value="GroES-like"/>
    <property type="match status" value="1"/>
</dbReference>
<evidence type="ECO:0000313" key="3">
    <source>
        <dbReference type="EMBL" id="EIW86336.1"/>
    </source>
</evidence>
<dbReference type="GO" id="GO:0016651">
    <property type="term" value="F:oxidoreductase activity, acting on NAD(P)H"/>
    <property type="evidence" value="ECO:0007669"/>
    <property type="project" value="InterPro"/>
</dbReference>
<dbReference type="RefSeq" id="XP_007762681.1">
    <property type="nucleotide sequence ID" value="XM_007764491.1"/>
</dbReference>
<feature type="domain" description="Enoyl reductase (ER)" evidence="2">
    <location>
        <begin position="16"/>
        <end position="345"/>
    </location>
</feature>
<dbReference type="PANTHER" id="PTHR45348">
    <property type="entry name" value="HYPOTHETICAL OXIDOREDUCTASE (EUROFUNG)"/>
    <property type="match status" value="1"/>
</dbReference>
<organism evidence="3 4">
    <name type="scientific">Coniophora puteana (strain RWD-64-598)</name>
    <name type="common">Brown rot fungus</name>
    <dbReference type="NCBI Taxonomy" id="741705"/>
    <lineage>
        <taxon>Eukaryota</taxon>
        <taxon>Fungi</taxon>
        <taxon>Dikarya</taxon>
        <taxon>Basidiomycota</taxon>
        <taxon>Agaricomycotina</taxon>
        <taxon>Agaricomycetes</taxon>
        <taxon>Agaricomycetidae</taxon>
        <taxon>Boletales</taxon>
        <taxon>Coniophorineae</taxon>
        <taxon>Coniophoraceae</taxon>
        <taxon>Coniophora</taxon>
    </lineage>
</organism>
<dbReference type="KEGG" id="cput:CONPUDRAFT_68878"/>